<dbReference type="InterPro" id="IPR019734">
    <property type="entry name" value="TPR_rpt"/>
</dbReference>
<dbReference type="PANTHER" id="PTHR44200:SF1">
    <property type="entry name" value="DNAJ HOMOLOG SUBFAMILY C MEMBER 7"/>
    <property type="match status" value="1"/>
</dbReference>
<dbReference type="SUPFAM" id="SSF48452">
    <property type="entry name" value="TPR-like"/>
    <property type="match status" value="1"/>
</dbReference>
<feature type="coiled-coil region" evidence="1">
    <location>
        <begin position="368"/>
        <end position="395"/>
    </location>
</feature>
<dbReference type="SUPFAM" id="SSF46565">
    <property type="entry name" value="Chaperone J-domain"/>
    <property type="match status" value="1"/>
</dbReference>
<dbReference type="InterPro" id="IPR001623">
    <property type="entry name" value="DnaJ_domain"/>
</dbReference>
<dbReference type="SMART" id="SM00271">
    <property type="entry name" value="DnaJ"/>
    <property type="match status" value="1"/>
</dbReference>
<organism evidence="4 5">
    <name type="scientific">Coccomyxa viridis</name>
    <dbReference type="NCBI Taxonomy" id="1274662"/>
    <lineage>
        <taxon>Eukaryota</taxon>
        <taxon>Viridiplantae</taxon>
        <taxon>Chlorophyta</taxon>
        <taxon>core chlorophytes</taxon>
        <taxon>Trebouxiophyceae</taxon>
        <taxon>Trebouxiophyceae incertae sedis</taxon>
        <taxon>Coccomyxaceae</taxon>
        <taxon>Coccomyxa</taxon>
    </lineage>
</organism>
<dbReference type="Gene3D" id="1.10.287.110">
    <property type="entry name" value="DnaJ domain"/>
    <property type="match status" value="1"/>
</dbReference>
<evidence type="ECO:0000313" key="4">
    <source>
        <dbReference type="EMBL" id="CAL5221311.1"/>
    </source>
</evidence>
<evidence type="ECO:0000259" key="3">
    <source>
        <dbReference type="PROSITE" id="PS50076"/>
    </source>
</evidence>
<feature type="coiled-coil region" evidence="1">
    <location>
        <begin position="287"/>
        <end position="342"/>
    </location>
</feature>
<dbReference type="PROSITE" id="PS50076">
    <property type="entry name" value="DNAJ_2"/>
    <property type="match status" value="1"/>
</dbReference>
<dbReference type="InterPro" id="IPR036869">
    <property type="entry name" value="J_dom_sf"/>
</dbReference>
<dbReference type="InterPro" id="IPR018253">
    <property type="entry name" value="DnaJ_domain_CS"/>
</dbReference>
<dbReference type="EMBL" id="CAXHTA020000005">
    <property type="protein sequence ID" value="CAL5221311.1"/>
    <property type="molecule type" value="Genomic_DNA"/>
</dbReference>
<dbReference type="InterPro" id="IPR052758">
    <property type="entry name" value="SRC_co-chaperone"/>
</dbReference>
<feature type="compositionally biased region" description="Polar residues" evidence="2">
    <location>
        <begin position="72"/>
        <end position="88"/>
    </location>
</feature>
<evidence type="ECO:0000256" key="1">
    <source>
        <dbReference type="SAM" id="Coils"/>
    </source>
</evidence>
<evidence type="ECO:0000313" key="5">
    <source>
        <dbReference type="Proteomes" id="UP001497392"/>
    </source>
</evidence>
<evidence type="ECO:0000256" key="2">
    <source>
        <dbReference type="SAM" id="MobiDB-lite"/>
    </source>
</evidence>
<feature type="domain" description="J" evidence="3">
    <location>
        <begin position="665"/>
        <end position="733"/>
    </location>
</feature>
<feature type="compositionally biased region" description="Low complexity" evidence="2">
    <location>
        <begin position="135"/>
        <end position="159"/>
    </location>
</feature>
<feature type="region of interest" description="Disordered" evidence="2">
    <location>
        <begin position="1"/>
        <end position="159"/>
    </location>
</feature>
<feature type="compositionally biased region" description="Basic and acidic residues" evidence="2">
    <location>
        <begin position="508"/>
        <end position="544"/>
    </location>
</feature>
<gene>
    <name evidence="4" type="primary">g3481</name>
    <name evidence="4" type="ORF">VP750_LOCUS2970</name>
</gene>
<name>A0ABP1FMW8_9CHLO</name>
<dbReference type="Proteomes" id="UP001497392">
    <property type="component" value="Unassembled WGS sequence"/>
</dbReference>
<feature type="region of interest" description="Disordered" evidence="2">
    <location>
        <begin position="469"/>
        <end position="558"/>
    </location>
</feature>
<dbReference type="PRINTS" id="PR00625">
    <property type="entry name" value="JDOMAIN"/>
</dbReference>
<comment type="caution">
    <text evidence="4">The sequence shown here is derived from an EMBL/GenBank/DDBJ whole genome shotgun (WGS) entry which is preliminary data.</text>
</comment>
<feature type="compositionally biased region" description="Low complexity" evidence="2">
    <location>
        <begin position="492"/>
        <end position="505"/>
    </location>
</feature>
<dbReference type="SMART" id="SM00028">
    <property type="entry name" value="TPR"/>
    <property type="match status" value="2"/>
</dbReference>
<keyword evidence="1" id="KW-0175">Coiled coil</keyword>
<dbReference type="Gene3D" id="1.25.40.10">
    <property type="entry name" value="Tetratricopeptide repeat domain"/>
    <property type="match status" value="1"/>
</dbReference>
<reference evidence="4 5" key="1">
    <citation type="submission" date="2024-06" db="EMBL/GenBank/DDBJ databases">
        <authorList>
            <person name="Kraege A."/>
            <person name="Thomma B."/>
        </authorList>
    </citation>
    <scope>NUCLEOTIDE SEQUENCE [LARGE SCALE GENOMIC DNA]</scope>
</reference>
<dbReference type="InterPro" id="IPR011990">
    <property type="entry name" value="TPR-like_helical_dom_sf"/>
</dbReference>
<dbReference type="CDD" id="cd06257">
    <property type="entry name" value="DnaJ"/>
    <property type="match status" value="1"/>
</dbReference>
<protein>
    <submittedName>
        <fullName evidence="4">G3481 protein</fullName>
    </submittedName>
</protein>
<dbReference type="PROSITE" id="PS00636">
    <property type="entry name" value="DNAJ_1"/>
    <property type="match status" value="1"/>
</dbReference>
<sequence length="748" mass="79854">MDMPSGPDTRKLPSGRTAAEVFGRDLHGSSSRPPSAASANTSSLAEDKENVPGRHQNIPRIPRASMGRKLDFSSQRTSEPAAGSTPSDPASEASPIFSPMQMDSQPRVPVPPVPSFLKQRAQANMGMGSTQQPQGSAGSEPGSSLSSGSSPSVPNVPGVLSSSVTALQHLAGRAAQEAAASRGADEETAMQVKNALRASMSAAARAAAAKEPSGTLPQGSALLWALLQHCLKQQAEALIEQHSYKAAAKEAMAQASKNQQDGEELIRKAQKYIRDTKAHAKKSAAAAESTAQQLAAAQETLRHREEELAATSARVQSAEAKARTAQLEAAQAQAALNEVLAARRGGREALTEMASQNARLVVGYCAKKAELKRIQEALAAERARWEARLQRLESGQYTGASGCRSARKTCSLMEDGLEPSACAMSGEGARMKDGAQQEVSWKAEREKLCRDKMALQRECRQLLERLQELQGQDARPSSAGSPQILGSGLTREASAASSELSAATDAEAEIRRLTEENSELRRQTEEAQERSTAAERRQQAEQHKQAGNARFQQGDNSRAAEEYKAGLAVAQPDQAPLKAVLHCNHAAAMHALGQHTEAIADCCAAIALDASYLKAYQRRAEAAMALGDTAAAVQDLSFAASKGLVGAHQKLMAAQRSARAESLPNYYAVLGVDKSASPAAIRTAFRQLALRFHPDKASGPGQKEAAEKLFRLVSDAHSTLSDPDKRRLYDLDTMRKEIQARARSPRFR</sequence>
<dbReference type="Pfam" id="PF00226">
    <property type="entry name" value="DnaJ"/>
    <property type="match status" value="1"/>
</dbReference>
<keyword evidence="5" id="KW-1185">Reference proteome</keyword>
<accession>A0ABP1FMW8</accession>
<proteinExistence type="predicted"/>
<feature type="compositionally biased region" description="Low complexity" evidence="2">
    <location>
        <begin position="29"/>
        <end position="44"/>
    </location>
</feature>
<dbReference type="PANTHER" id="PTHR44200">
    <property type="entry name" value="DNAJ HOMOLOG SUBFAMILY C MEMBER 7"/>
    <property type="match status" value="1"/>
</dbReference>